<evidence type="ECO:0000256" key="2">
    <source>
        <dbReference type="SAM" id="SignalP"/>
    </source>
</evidence>
<dbReference type="RefSeq" id="XP_062725236.1">
    <property type="nucleotide sequence ID" value="XM_062864202.1"/>
</dbReference>
<dbReference type="Proteomes" id="UP001273166">
    <property type="component" value="Unassembled WGS sequence"/>
</dbReference>
<reference evidence="3" key="2">
    <citation type="submission" date="2023-06" db="EMBL/GenBank/DDBJ databases">
        <authorList>
            <consortium name="Lawrence Berkeley National Laboratory"/>
            <person name="Mondo S.J."/>
            <person name="Hensen N."/>
            <person name="Bonometti L."/>
            <person name="Westerberg I."/>
            <person name="Brannstrom I.O."/>
            <person name="Guillou S."/>
            <person name="Cros-Aarteil S."/>
            <person name="Calhoun S."/>
            <person name="Haridas S."/>
            <person name="Kuo A."/>
            <person name="Pangilinan J."/>
            <person name="Riley R."/>
            <person name="Labutti K."/>
            <person name="Andreopoulos B."/>
            <person name="Lipzen A."/>
            <person name="Chen C."/>
            <person name="Yanf M."/>
            <person name="Daum C."/>
            <person name="Ng V."/>
            <person name="Clum A."/>
            <person name="Steindorff A."/>
            <person name="Ohm R."/>
            <person name="Martin F."/>
            <person name="Silar P."/>
            <person name="Natvig D."/>
            <person name="Lalanne C."/>
            <person name="Gautier V."/>
            <person name="Ament-Velasquez S.L."/>
            <person name="Kruys A."/>
            <person name="Hutchinson M.I."/>
            <person name="Powell A.J."/>
            <person name="Barry K."/>
            <person name="Miller A.N."/>
            <person name="Grigoriev I.V."/>
            <person name="Debuchy R."/>
            <person name="Gladieux P."/>
            <person name="Thoren M.H."/>
            <person name="Johannesson H."/>
        </authorList>
    </citation>
    <scope>NUCLEOTIDE SEQUENCE</scope>
    <source>
        <strain evidence="3">CBS 333.67</strain>
    </source>
</reference>
<feature type="region of interest" description="Disordered" evidence="1">
    <location>
        <begin position="177"/>
        <end position="245"/>
    </location>
</feature>
<keyword evidence="4" id="KW-1185">Reference proteome</keyword>
<evidence type="ECO:0000313" key="4">
    <source>
        <dbReference type="Proteomes" id="UP001273166"/>
    </source>
</evidence>
<sequence>MHYPAALVALAALVAPSAASPNGWSSPKSAPDGPTKLDDCGCWPIYQAMLKCQKLKGPNSNIDDCVCIPNPDGWYTSLNGCRACLSPGSYDDNDFFDNLSRTISQLFVSCTNVGGGINSPDGESICASNYYFQACASLRTDGQPSWASYEVFKDGTGGNGTYVLDIAEYGASSSAASSATTDTATSTTATTSGSTTATGATTTDSTTGGSETTGTSVASTSTTVVETTSAPAATTSSPSSAMGYAGSRSQAGRIVGLVFAVGVAVVLV</sequence>
<comment type="caution">
    <text evidence="3">The sequence shown here is derived from an EMBL/GenBank/DDBJ whole genome shotgun (WGS) entry which is preliminary data.</text>
</comment>
<evidence type="ECO:0000313" key="3">
    <source>
        <dbReference type="EMBL" id="KAK3309456.1"/>
    </source>
</evidence>
<dbReference type="AlphaFoldDB" id="A0AAJ0H0A2"/>
<evidence type="ECO:0008006" key="5">
    <source>
        <dbReference type="Google" id="ProtNLM"/>
    </source>
</evidence>
<feature type="compositionally biased region" description="Low complexity" evidence="1">
    <location>
        <begin position="177"/>
        <end position="241"/>
    </location>
</feature>
<feature type="signal peptide" evidence="2">
    <location>
        <begin position="1"/>
        <end position="19"/>
    </location>
</feature>
<dbReference type="GeneID" id="87883031"/>
<protein>
    <recommendedName>
        <fullName evidence="5">Cell wall protein</fullName>
    </recommendedName>
</protein>
<gene>
    <name evidence="3" type="ORF">B0T15DRAFT_3714</name>
</gene>
<keyword evidence="2" id="KW-0732">Signal</keyword>
<evidence type="ECO:0000256" key="1">
    <source>
        <dbReference type="SAM" id="MobiDB-lite"/>
    </source>
</evidence>
<dbReference type="EMBL" id="JAUDZG010000001">
    <property type="protein sequence ID" value="KAK3309456.1"/>
    <property type="molecule type" value="Genomic_DNA"/>
</dbReference>
<feature type="chain" id="PRO_5042555494" description="Cell wall protein" evidence="2">
    <location>
        <begin position="20"/>
        <end position="268"/>
    </location>
</feature>
<organism evidence="3 4">
    <name type="scientific">Chaetomium strumarium</name>
    <dbReference type="NCBI Taxonomy" id="1170767"/>
    <lineage>
        <taxon>Eukaryota</taxon>
        <taxon>Fungi</taxon>
        <taxon>Dikarya</taxon>
        <taxon>Ascomycota</taxon>
        <taxon>Pezizomycotina</taxon>
        <taxon>Sordariomycetes</taxon>
        <taxon>Sordariomycetidae</taxon>
        <taxon>Sordariales</taxon>
        <taxon>Chaetomiaceae</taxon>
        <taxon>Chaetomium</taxon>
    </lineage>
</organism>
<accession>A0AAJ0H0A2</accession>
<name>A0AAJ0H0A2_9PEZI</name>
<reference evidence="3" key="1">
    <citation type="journal article" date="2023" name="Mol. Phylogenet. Evol.">
        <title>Genome-scale phylogeny and comparative genomics of the fungal order Sordariales.</title>
        <authorList>
            <person name="Hensen N."/>
            <person name="Bonometti L."/>
            <person name="Westerberg I."/>
            <person name="Brannstrom I.O."/>
            <person name="Guillou S."/>
            <person name="Cros-Aarteil S."/>
            <person name="Calhoun S."/>
            <person name="Haridas S."/>
            <person name="Kuo A."/>
            <person name="Mondo S."/>
            <person name="Pangilinan J."/>
            <person name="Riley R."/>
            <person name="LaButti K."/>
            <person name="Andreopoulos B."/>
            <person name="Lipzen A."/>
            <person name="Chen C."/>
            <person name="Yan M."/>
            <person name="Daum C."/>
            <person name="Ng V."/>
            <person name="Clum A."/>
            <person name="Steindorff A."/>
            <person name="Ohm R.A."/>
            <person name="Martin F."/>
            <person name="Silar P."/>
            <person name="Natvig D.O."/>
            <person name="Lalanne C."/>
            <person name="Gautier V."/>
            <person name="Ament-Velasquez S.L."/>
            <person name="Kruys A."/>
            <person name="Hutchinson M.I."/>
            <person name="Powell A.J."/>
            <person name="Barry K."/>
            <person name="Miller A.N."/>
            <person name="Grigoriev I.V."/>
            <person name="Debuchy R."/>
            <person name="Gladieux P."/>
            <person name="Hiltunen Thoren M."/>
            <person name="Johannesson H."/>
        </authorList>
    </citation>
    <scope>NUCLEOTIDE SEQUENCE</scope>
    <source>
        <strain evidence="3">CBS 333.67</strain>
    </source>
</reference>
<proteinExistence type="predicted"/>